<protein>
    <submittedName>
        <fullName evidence="3">NAD(P)H-dependent oxidoreductase</fullName>
    </submittedName>
</protein>
<dbReference type="Proteomes" id="UP000671879">
    <property type="component" value="Chromosome"/>
</dbReference>
<evidence type="ECO:0000313" key="3">
    <source>
        <dbReference type="EMBL" id="QTX32460.1"/>
    </source>
</evidence>
<proteinExistence type="predicted"/>
<organism evidence="3 4">
    <name type="scientific">Aminithiophilus ramosus</name>
    <dbReference type="NCBI Taxonomy" id="3029084"/>
    <lineage>
        <taxon>Bacteria</taxon>
        <taxon>Thermotogati</taxon>
        <taxon>Synergistota</taxon>
        <taxon>Synergistia</taxon>
        <taxon>Synergistales</taxon>
        <taxon>Aminithiophilaceae</taxon>
        <taxon>Aminithiophilus</taxon>
    </lineage>
</organism>
<evidence type="ECO:0000256" key="1">
    <source>
        <dbReference type="SAM" id="MobiDB-lite"/>
    </source>
</evidence>
<sequence length="180" mass="19838">MRFLIVDGNPRADASFDGRLSALEGTLAAAGHEVESIRLREKRSLRPAAPSNHHGGEADRENFDGDPVDFMRSCLHADGVFFVSPLVGGFPPPLLETAMECLMPLVRPYVEVAEGAPRPLRYGVMPKVALFYDCQADAEEDLRPAMKAFERFARDAHTDFLFARPLGDPLGAMRQILEAL</sequence>
<feature type="domain" description="NADPH-dependent FMN reductase-like" evidence="2">
    <location>
        <begin position="1"/>
        <end position="102"/>
    </location>
</feature>
<keyword evidence="4" id="KW-1185">Reference proteome</keyword>
<accession>A0A9Q7A842</accession>
<dbReference type="InterPro" id="IPR005025">
    <property type="entry name" value="FMN_Rdtase-like_dom"/>
</dbReference>
<feature type="region of interest" description="Disordered" evidence="1">
    <location>
        <begin position="40"/>
        <end position="62"/>
    </location>
</feature>
<reference evidence="4" key="1">
    <citation type="submission" date="2021-04" db="EMBL/GenBank/DDBJ databases">
        <title>A novel Synergistetes isolate from a pyrite-forming mixed culture.</title>
        <authorList>
            <person name="Bunk B."/>
            <person name="Sproer C."/>
            <person name="Spring S."/>
            <person name="Pester M."/>
        </authorList>
    </citation>
    <scope>NUCLEOTIDE SEQUENCE [LARGE SCALE GENOMIC DNA]</scope>
    <source>
        <strain evidence="4">J.5.4.2-T.3.5.2</strain>
    </source>
</reference>
<evidence type="ECO:0000259" key="2">
    <source>
        <dbReference type="Pfam" id="PF03358"/>
    </source>
</evidence>
<dbReference type="AlphaFoldDB" id="A0A9Q7A842"/>
<dbReference type="Pfam" id="PF03358">
    <property type="entry name" value="FMN_red"/>
    <property type="match status" value="1"/>
</dbReference>
<evidence type="ECO:0000313" key="4">
    <source>
        <dbReference type="Proteomes" id="UP000671879"/>
    </source>
</evidence>
<dbReference type="KEGG" id="aram:KAR29_00475"/>
<name>A0A9Q7A842_9BACT</name>
<dbReference type="Gene3D" id="3.40.50.360">
    <property type="match status" value="1"/>
</dbReference>
<gene>
    <name evidence="3" type="ORF">KAR29_00475</name>
</gene>
<dbReference type="EMBL" id="CP072943">
    <property type="protein sequence ID" value="QTX32460.1"/>
    <property type="molecule type" value="Genomic_DNA"/>
</dbReference>
<dbReference type="SUPFAM" id="SSF52218">
    <property type="entry name" value="Flavoproteins"/>
    <property type="match status" value="1"/>
</dbReference>
<dbReference type="InterPro" id="IPR029039">
    <property type="entry name" value="Flavoprotein-like_sf"/>
</dbReference>
<dbReference type="RefSeq" id="WP_274373696.1">
    <property type="nucleotide sequence ID" value="NZ_CP072943.1"/>
</dbReference>
<dbReference type="GO" id="GO:0016491">
    <property type="term" value="F:oxidoreductase activity"/>
    <property type="evidence" value="ECO:0007669"/>
    <property type="project" value="InterPro"/>
</dbReference>